<comment type="caution">
    <text evidence="2">The sequence shown here is derived from an EMBL/GenBank/DDBJ whole genome shotgun (WGS) entry which is preliminary data.</text>
</comment>
<gene>
    <name evidence="2" type="ORF">ILEXP_LOCUS19228</name>
</gene>
<evidence type="ECO:0000256" key="1">
    <source>
        <dbReference type="SAM" id="MobiDB-lite"/>
    </source>
</evidence>
<sequence length="146" mass="16217">MEFRSEQSFLSGDSESERYEGDMDVDAAYQDDEVAHALAAADLLGKSSNNPELYDEEDNGIADDDSEELEDLTIKVDDVVTVYACNEDDVSHLEACNTQLHMHGFTPSRLLKMPVCHSLVISISTNSSGYWRMQLMVIQACTSTII</sequence>
<proteinExistence type="predicted"/>
<reference evidence="2 3" key="1">
    <citation type="submission" date="2024-02" db="EMBL/GenBank/DDBJ databases">
        <authorList>
            <person name="Vignale AGUSTIN F."/>
            <person name="Sosa J E."/>
            <person name="Modenutti C."/>
        </authorList>
    </citation>
    <scope>NUCLEOTIDE SEQUENCE [LARGE SCALE GENOMIC DNA]</scope>
</reference>
<keyword evidence="3" id="KW-1185">Reference proteome</keyword>
<dbReference type="AlphaFoldDB" id="A0ABC8S1G3"/>
<feature type="region of interest" description="Disordered" evidence="1">
    <location>
        <begin position="1"/>
        <end position="26"/>
    </location>
</feature>
<evidence type="ECO:0000313" key="2">
    <source>
        <dbReference type="EMBL" id="CAK9151071.1"/>
    </source>
</evidence>
<accession>A0ABC8S1G3</accession>
<evidence type="ECO:0000313" key="3">
    <source>
        <dbReference type="Proteomes" id="UP001642360"/>
    </source>
</evidence>
<protein>
    <submittedName>
        <fullName evidence="2">Uncharacterized protein</fullName>
    </submittedName>
</protein>
<organism evidence="2 3">
    <name type="scientific">Ilex paraguariensis</name>
    <name type="common">yerba mate</name>
    <dbReference type="NCBI Taxonomy" id="185542"/>
    <lineage>
        <taxon>Eukaryota</taxon>
        <taxon>Viridiplantae</taxon>
        <taxon>Streptophyta</taxon>
        <taxon>Embryophyta</taxon>
        <taxon>Tracheophyta</taxon>
        <taxon>Spermatophyta</taxon>
        <taxon>Magnoliopsida</taxon>
        <taxon>eudicotyledons</taxon>
        <taxon>Gunneridae</taxon>
        <taxon>Pentapetalae</taxon>
        <taxon>asterids</taxon>
        <taxon>campanulids</taxon>
        <taxon>Aquifoliales</taxon>
        <taxon>Aquifoliaceae</taxon>
        <taxon>Ilex</taxon>
    </lineage>
</organism>
<name>A0ABC8S1G3_9AQUA</name>
<feature type="compositionally biased region" description="Polar residues" evidence="1">
    <location>
        <begin position="1"/>
        <end position="13"/>
    </location>
</feature>
<dbReference type="EMBL" id="CAUOFW020002092">
    <property type="protein sequence ID" value="CAK9151071.1"/>
    <property type="molecule type" value="Genomic_DNA"/>
</dbReference>
<dbReference type="Proteomes" id="UP001642360">
    <property type="component" value="Unassembled WGS sequence"/>
</dbReference>